<gene>
    <name evidence="3" type="ORF">Z517_07277</name>
</gene>
<keyword evidence="4" id="KW-1185">Reference proteome</keyword>
<feature type="coiled-coil region" evidence="1">
    <location>
        <begin position="175"/>
        <end position="216"/>
    </location>
</feature>
<evidence type="ECO:0000256" key="2">
    <source>
        <dbReference type="SAM" id="MobiDB-lite"/>
    </source>
</evidence>
<sequence>MLLSLAPPNHMQQNDVKPPHDYPIYPKPTPSRYSPPPSPRNLPPFLEDSRMNNSHRGLPPLPTGLSGALSLPPPERGHSTAPPLGHLPAPPSQWAGQDESMRSWLHAKAEEDRRKQEEERTRQEGLRLDQRRIEQDMLRESLQGGIPPPMVPLIFAGIGGGSLPAHTLEWAQQYLASLTIQNQQQQQQIQAQQQQLQQQQLQQQQLQQQQQQQQQQQMSPDIHRDRMIQSNPYAAHQPLQAPPPLSQAPAAVQASQSRSSISGPVTATPTALSRLNTTDFVPGSLTSQPNRPPVHQMPQAQTPAAEQPSGPGLFFHHWTPPNPTSSSAGNQPPTPSGKSTHGSPFSQHAGSHLRSEYQNSPKKRKTASGHAVPVPPTSQPSDPSQPRSSRSSREREMSPGHRNRATQHSRQDSDASSRDQELGARNIARPSSRQQRRDELSGGAGSSPRRKLTGSSTSGSSEDSNPVRYEVLKSETR</sequence>
<dbReference type="STRING" id="1442368.A0A0D2DS17"/>
<feature type="compositionally biased region" description="Polar residues" evidence="2">
    <location>
        <begin position="261"/>
        <end position="289"/>
    </location>
</feature>
<feature type="compositionally biased region" description="Pro residues" evidence="2">
    <location>
        <begin position="25"/>
        <end position="42"/>
    </location>
</feature>
<feature type="region of interest" description="Disordered" evidence="2">
    <location>
        <begin position="235"/>
        <end position="477"/>
    </location>
</feature>
<dbReference type="HOGENOM" id="CLU_026929_4_0_1"/>
<proteinExistence type="predicted"/>
<dbReference type="Proteomes" id="UP000053029">
    <property type="component" value="Unassembled WGS sequence"/>
</dbReference>
<protein>
    <submittedName>
        <fullName evidence="3">Uncharacterized protein</fullName>
    </submittedName>
</protein>
<dbReference type="OrthoDB" id="20105at2759"/>
<feature type="compositionally biased region" description="Low complexity" evidence="2">
    <location>
        <begin position="379"/>
        <end position="389"/>
    </location>
</feature>
<accession>A0A0D2DS17</accession>
<keyword evidence="1" id="KW-0175">Coiled coil</keyword>
<dbReference type="GeneID" id="25306767"/>
<feature type="region of interest" description="Disordered" evidence="2">
    <location>
        <begin position="1"/>
        <end position="132"/>
    </location>
</feature>
<evidence type="ECO:0000313" key="4">
    <source>
        <dbReference type="Proteomes" id="UP000053029"/>
    </source>
</evidence>
<dbReference type="AlphaFoldDB" id="A0A0D2DS17"/>
<feature type="compositionally biased region" description="Low complexity" evidence="2">
    <location>
        <begin position="247"/>
        <end position="260"/>
    </location>
</feature>
<feature type="compositionally biased region" description="Basic and acidic residues" evidence="2">
    <location>
        <begin position="409"/>
        <end position="422"/>
    </location>
</feature>
<dbReference type="EMBL" id="KN846972">
    <property type="protein sequence ID" value="KIW80661.1"/>
    <property type="molecule type" value="Genomic_DNA"/>
</dbReference>
<feature type="compositionally biased region" description="Basic and acidic residues" evidence="2">
    <location>
        <begin position="107"/>
        <end position="132"/>
    </location>
</feature>
<reference evidence="3 4" key="1">
    <citation type="submission" date="2015-01" db="EMBL/GenBank/DDBJ databases">
        <title>The Genome Sequence of Fonsecaea pedrosoi CBS 271.37.</title>
        <authorList>
            <consortium name="The Broad Institute Genomics Platform"/>
            <person name="Cuomo C."/>
            <person name="de Hoog S."/>
            <person name="Gorbushina A."/>
            <person name="Stielow B."/>
            <person name="Teixiera M."/>
            <person name="Abouelleil A."/>
            <person name="Chapman S.B."/>
            <person name="Priest M."/>
            <person name="Young S.K."/>
            <person name="Wortman J."/>
            <person name="Nusbaum C."/>
            <person name="Birren B."/>
        </authorList>
    </citation>
    <scope>NUCLEOTIDE SEQUENCE [LARGE SCALE GENOMIC DNA]</scope>
    <source>
        <strain evidence="3 4">CBS 271.37</strain>
    </source>
</reference>
<dbReference type="VEuPathDB" id="FungiDB:Z517_07277"/>
<dbReference type="RefSeq" id="XP_013284469.1">
    <property type="nucleotide sequence ID" value="XM_013429015.1"/>
</dbReference>
<feature type="compositionally biased region" description="Polar residues" evidence="2">
    <location>
        <begin position="324"/>
        <end position="349"/>
    </location>
</feature>
<name>A0A0D2DS17_9EURO</name>
<organism evidence="3 4">
    <name type="scientific">Fonsecaea pedrosoi CBS 271.37</name>
    <dbReference type="NCBI Taxonomy" id="1442368"/>
    <lineage>
        <taxon>Eukaryota</taxon>
        <taxon>Fungi</taxon>
        <taxon>Dikarya</taxon>
        <taxon>Ascomycota</taxon>
        <taxon>Pezizomycotina</taxon>
        <taxon>Eurotiomycetes</taxon>
        <taxon>Chaetothyriomycetidae</taxon>
        <taxon>Chaetothyriales</taxon>
        <taxon>Herpotrichiellaceae</taxon>
        <taxon>Fonsecaea</taxon>
    </lineage>
</organism>
<evidence type="ECO:0000313" key="3">
    <source>
        <dbReference type="EMBL" id="KIW80661.1"/>
    </source>
</evidence>
<evidence type="ECO:0000256" key="1">
    <source>
        <dbReference type="SAM" id="Coils"/>
    </source>
</evidence>